<evidence type="ECO:0000313" key="1">
    <source>
        <dbReference type="EMBL" id="QJA98166.1"/>
    </source>
</evidence>
<dbReference type="EMBL" id="MT143558">
    <property type="protein sequence ID" value="QJA98166.1"/>
    <property type="molecule type" value="Genomic_DNA"/>
</dbReference>
<dbReference type="Pfam" id="PF25186">
    <property type="entry name" value="Tad4"/>
    <property type="match status" value="1"/>
</dbReference>
<gene>
    <name evidence="1" type="ORF">MM415B05627_0004</name>
</gene>
<name>A0A6M3LRY4_9ZZZZ</name>
<accession>A0A6M3LRY4</accession>
<organism evidence="1">
    <name type="scientific">viral metagenome</name>
    <dbReference type="NCBI Taxonomy" id="1070528"/>
    <lineage>
        <taxon>unclassified sequences</taxon>
        <taxon>metagenomes</taxon>
        <taxon>organismal metagenomes</taxon>
    </lineage>
</organism>
<sequence>MKIKDAEAWKKWQDNNTDYYGGECVRYAEAWADLMEERMKCGVTVADVAERASRHADTNGITGFMYGAAVAMLASSWEHGEELRKWHNLDCQRGTEGERANESGGVLNPAILTIKEKSAE</sequence>
<proteinExistence type="predicted"/>
<reference evidence="1" key="1">
    <citation type="submission" date="2020-03" db="EMBL/GenBank/DDBJ databases">
        <title>The deep terrestrial virosphere.</title>
        <authorList>
            <person name="Holmfeldt K."/>
            <person name="Nilsson E."/>
            <person name="Simone D."/>
            <person name="Lopez-Fernandez M."/>
            <person name="Wu X."/>
            <person name="de Brujin I."/>
            <person name="Lundin D."/>
            <person name="Andersson A."/>
            <person name="Bertilsson S."/>
            <person name="Dopson M."/>
        </authorList>
    </citation>
    <scope>NUCLEOTIDE SEQUENCE</scope>
    <source>
        <strain evidence="1">MM415B05627</strain>
    </source>
</reference>
<protein>
    <submittedName>
        <fullName evidence="1">Uncharacterized protein</fullName>
    </submittedName>
</protein>
<dbReference type="AlphaFoldDB" id="A0A6M3LRY4"/>
<dbReference type="InterPro" id="IPR057385">
    <property type="entry name" value="Tad4-like"/>
</dbReference>